<gene>
    <name evidence="1" type="ORF">SAMN05444141_105410</name>
</gene>
<proteinExistence type="predicted"/>
<reference evidence="2" key="1">
    <citation type="submission" date="2016-10" db="EMBL/GenBank/DDBJ databases">
        <authorList>
            <person name="Varghese N."/>
            <person name="Submissions S."/>
        </authorList>
    </citation>
    <scope>NUCLEOTIDE SEQUENCE [LARGE SCALE GENOMIC DNA]</scope>
    <source>
        <strain evidence="2">DSM 17465</strain>
    </source>
</reference>
<organism evidence="1 2">
    <name type="scientific">Pseudovibrio denitrificans</name>
    <dbReference type="NCBI Taxonomy" id="258256"/>
    <lineage>
        <taxon>Bacteria</taxon>
        <taxon>Pseudomonadati</taxon>
        <taxon>Pseudomonadota</taxon>
        <taxon>Alphaproteobacteria</taxon>
        <taxon>Hyphomicrobiales</taxon>
        <taxon>Stappiaceae</taxon>
        <taxon>Pseudovibrio</taxon>
    </lineage>
</organism>
<keyword evidence="2" id="KW-1185">Reference proteome</keyword>
<dbReference type="Proteomes" id="UP000183371">
    <property type="component" value="Unassembled WGS sequence"/>
</dbReference>
<accession>A0A1I7CBK6</accession>
<dbReference type="RefSeq" id="WP_054783288.1">
    <property type="nucleotide sequence ID" value="NZ_FPBD01000005.1"/>
</dbReference>
<evidence type="ECO:0000313" key="1">
    <source>
        <dbReference type="EMBL" id="SFT96805.1"/>
    </source>
</evidence>
<dbReference type="AlphaFoldDB" id="A0A1I7CBK6"/>
<evidence type="ECO:0000313" key="2">
    <source>
        <dbReference type="Proteomes" id="UP000183371"/>
    </source>
</evidence>
<sequence>MDQAVIEADVPAAATGKFTEAELQMLRYQLEEAEFAQLIRLVSSLPSEKWEKAVEALTSL</sequence>
<name>A0A1I7CBK6_9HYPH</name>
<dbReference type="EMBL" id="FPBD01000005">
    <property type="protein sequence ID" value="SFT96805.1"/>
    <property type="molecule type" value="Genomic_DNA"/>
</dbReference>
<protein>
    <submittedName>
        <fullName evidence="1">Uncharacterized protein</fullName>
    </submittedName>
</protein>